<comment type="caution">
    <text evidence="4">The sequence shown here is derived from an EMBL/GenBank/DDBJ whole genome shotgun (WGS) entry which is preliminary data.</text>
</comment>
<evidence type="ECO:0000313" key="4">
    <source>
        <dbReference type="EMBL" id="CAF4223869.1"/>
    </source>
</evidence>
<evidence type="ECO:0000313" key="3">
    <source>
        <dbReference type="EMBL" id="CAF4098203.1"/>
    </source>
</evidence>
<dbReference type="EMBL" id="CAJNOO010007078">
    <property type="protein sequence ID" value="CAF1461573.1"/>
    <property type="molecule type" value="Genomic_DNA"/>
</dbReference>
<dbReference type="Proteomes" id="UP000663882">
    <property type="component" value="Unassembled WGS sequence"/>
</dbReference>
<dbReference type="AlphaFoldDB" id="A0A820CI78"/>
<dbReference type="InterPro" id="IPR042047">
    <property type="entry name" value="SleB_dom1"/>
</dbReference>
<dbReference type="Proteomes" id="UP000663874">
    <property type="component" value="Unassembled WGS sequence"/>
</dbReference>
<organism evidence="4 5">
    <name type="scientific">Rotaria sordida</name>
    <dbReference type="NCBI Taxonomy" id="392033"/>
    <lineage>
        <taxon>Eukaryota</taxon>
        <taxon>Metazoa</taxon>
        <taxon>Spiralia</taxon>
        <taxon>Gnathifera</taxon>
        <taxon>Rotifera</taxon>
        <taxon>Eurotatoria</taxon>
        <taxon>Bdelloidea</taxon>
        <taxon>Philodinida</taxon>
        <taxon>Philodinidae</taxon>
        <taxon>Rotaria</taxon>
    </lineage>
</organism>
<dbReference type="OrthoDB" id="9983162at2759"/>
<dbReference type="Pfam" id="PF07486">
    <property type="entry name" value="Hydrolase_2"/>
    <property type="match status" value="1"/>
</dbReference>
<dbReference type="EMBL" id="CAJOBE010018847">
    <property type="protein sequence ID" value="CAF4223869.1"/>
    <property type="molecule type" value="Genomic_DNA"/>
</dbReference>
<gene>
    <name evidence="4" type="ORF">FNK824_LOCUS37377</name>
    <name evidence="3" type="ORF">OTI717_LOCUS34016</name>
    <name evidence="2" type="ORF">RFH988_LOCUS37177</name>
</gene>
<proteinExistence type="predicted"/>
<dbReference type="GO" id="GO:0016787">
    <property type="term" value="F:hydrolase activity"/>
    <property type="evidence" value="ECO:0007669"/>
    <property type="project" value="InterPro"/>
</dbReference>
<feature type="domain" description="Cell wall hydrolase SleB" evidence="1">
    <location>
        <begin position="23"/>
        <end position="121"/>
    </location>
</feature>
<dbReference type="Proteomes" id="UP000663823">
    <property type="component" value="Unassembled WGS sequence"/>
</dbReference>
<name>A0A820CI78_9BILA</name>
<dbReference type="Gene3D" id="1.10.10.2520">
    <property type="entry name" value="Cell wall hydrolase SleB, domain 1"/>
    <property type="match status" value="1"/>
</dbReference>
<dbReference type="InterPro" id="IPR011105">
    <property type="entry name" value="Cell_wall_hydrolase_SleB"/>
</dbReference>
<protein>
    <recommendedName>
        <fullName evidence="1">Cell wall hydrolase SleB domain-containing protein</fullName>
    </recommendedName>
</protein>
<evidence type="ECO:0000313" key="2">
    <source>
        <dbReference type="EMBL" id="CAF1461573.1"/>
    </source>
</evidence>
<evidence type="ECO:0000259" key="1">
    <source>
        <dbReference type="Pfam" id="PF07486"/>
    </source>
</evidence>
<dbReference type="EMBL" id="CAJOAX010011694">
    <property type="protein sequence ID" value="CAF4098203.1"/>
    <property type="molecule type" value="Genomic_DNA"/>
</dbReference>
<evidence type="ECO:0000313" key="5">
    <source>
        <dbReference type="Proteomes" id="UP000663874"/>
    </source>
</evidence>
<sequence>MVDPQSLDEVDVLTRTVYGEARGESEDGQAAVAWVIMNRVAAGHLYMGRSIREVCLKPYQFSCWDRGDVNRSILINLDTNSDGYRRILRVVKQVLNGTRHDNTHGSTHYHANYIQPDWANGRSPLAIICFTIILLDILNPYHNK</sequence>
<accession>A0A820CI78</accession>
<reference evidence="4" key="1">
    <citation type="submission" date="2021-02" db="EMBL/GenBank/DDBJ databases">
        <authorList>
            <person name="Nowell W R."/>
        </authorList>
    </citation>
    <scope>NUCLEOTIDE SEQUENCE</scope>
</reference>